<evidence type="ECO:0000256" key="3">
    <source>
        <dbReference type="SAM" id="SignalP"/>
    </source>
</evidence>
<evidence type="ECO:0000259" key="5">
    <source>
        <dbReference type="Pfam" id="PF05426"/>
    </source>
</evidence>
<organism evidence="6 7">
    <name type="scientific">Nonomuraea polychroma</name>
    <dbReference type="NCBI Taxonomy" id="46176"/>
    <lineage>
        <taxon>Bacteria</taxon>
        <taxon>Bacillati</taxon>
        <taxon>Actinomycetota</taxon>
        <taxon>Actinomycetes</taxon>
        <taxon>Streptosporangiales</taxon>
        <taxon>Streptosporangiaceae</taxon>
        <taxon>Nonomuraea</taxon>
    </lineage>
</organism>
<dbReference type="InterPro" id="IPR036195">
    <property type="entry name" value="AbfB_ABD_sf"/>
</dbReference>
<dbReference type="InterPro" id="IPR008929">
    <property type="entry name" value="Chondroitin_lyas"/>
</dbReference>
<dbReference type="OrthoDB" id="3862295at2"/>
<evidence type="ECO:0000313" key="7">
    <source>
        <dbReference type="Proteomes" id="UP000284824"/>
    </source>
</evidence>
<name>A0A438M3W4_9ACTN</name>
<dbReference type="PROSITE" id="PS51318">
    <property type="entry name" value="TAT"/>
    <property type="match status" value="1"/>
</dbReference>
<protein>
    <submittedName>
        <fullName evidence="6">Alginate lyase</fullName>
    </submittedName>
</protein>
<proteinExistence type="predicted"/>
<feature type="chain" id="PRO_5019149505" evidence="3">
    <location>
        <begin position="30"/>
        <end position="540"/>
    </location>
</feature>
<dbReference type="Pfam" id="PF05426">
    <property type="entry name" value="Alginate_lyase"/>
    <property type="match status" value="1"/>
</dbReference>
<accession>A0A438M3W4</accession>
<dbReference type="SUPFAM" id="SSF48230">
    <property type="entry name" value="Chondroitin AC/alginate lyase"/>
    <property type="match status" value="1"/>
</dbReference>
<reference evidence="6 7" key="1">
    <citation type="submission" date="2019-01" db="EMBL/GenBank/DDBJ databases">
        <title>Sequencing the genomes of 1000 actinobacteria strains.</title>
        <authorList>
            <person name="Klenk H.-P."/>
        </authorList>
    </citation>
    <scope>NUCLEOTIDE SEQUENCE [LARGE SCALE GENOMIC DNA]</scope>
    <source>
        <strain evidence="6 7">DSM 43925</strain>
    </source>
</reference>
<dbReference type="GO" id="GO:0016829">
    <property type="term" value="F:lyase activity"/>
    <property type="evidence" value="ECO:0007669"/>
    <property type="project" value="UniProtKB-KW"/>
</dbReference>
<dbReference type="AlphaFoldDB" id="A0A438M3W4"/>
<dbReference type="Proteomes" id="UP000284824">
    <property type="component" value="Unassembled WGS sequence"/>
</dbReference>
<comment type="caution">
    <text evidence="6">The sequence shown here is derived from an EMBL/GenBank/DDBJ whole genome shotgun (WGS) entry which is preliminary data.</text>
</comment>
<dbReference type="GO" id="GO:0046556">
    <property type="term" value="F:alpha-L-arabinofuranosidase activity"/>
    <property type="evidence" value="ECO:0007669"/>
    <property type="project" value="InterPro"/>
</dbReference>
<keyword evidence="7" id="KW-1185">Reference proteome</keyword>
<keyword evidence="2 6" id="KW-0456">Lyase</keyword>
<evidence type="ECO:0000256" key="1">
    <source>
        <dbReference type="ARBA" id="ARBA00022729"/>
    </source>
</evidence>
<dbReference type="RefSeq" id="WP_127932863.1">
    <property type="nucleotide sequence ID" value="NZ_SAUN01000001.1"/>
</dbReference>
<feature type="signal peptide" evidence="3">
    <location>
        <begin position="1"/>
        <end position="29"/>
    </location>
</feature>
<dbReference type="InterPro" id="IPR007934">
    <property type="entry name" value="AbfB_ABD"/>
</dbReference>
<dbReference type="Gene3D" id="1.50.10.100">
    <property type="entry name" value="Chondroitin AC/alginate lyase"/>
    <property type="match status" value="1"/>
</dbReference>
<dbReference type="SUPFAM" id="SSF110221">
    <property type="entry name" value="AbfB domain"/>
    <property type="match status" value="1"/>
</dbReference>
<feature type="domain" description="Alginate lyase" evidence="5">
    <location>
        <begin position="101"/>
        <end position="306"/>
    </location>
</feature>
<evidence type="ECO:0000313" key="6">
    <source>
        <dbReference type="EMBL" id="RVX40495.1"/>
    </source>
</evidence>
<dbReference type="CDD" id="cd23399">
    <property type="entry name" value="beta-trefoil_ABD_ABFB"/>
    <property type="match status" value="1"/>
</dbReference>
<sequence length="540" mass="58689">MVLQTSRRSLLKAAAGVAVLPALPSVAQASAAAAFKHPGLLHTQADFDRIAAGVQAGAQPYKAGWEKLVANGRSRSTWKARPLETVVRGGTGQNYPQLYNDIHAAYQNALRWKISGEKAHGDAARDILNAWSGTLKAITGNADRFLAAGIYGYQAANAAELMRGYAGFDVERFQKMLLNVFYPVNDSFLRNHNGACITNYWANWDLCTMASVMAIGLFCDDQAKFDRAVDYFKNGKGNGSIMNAIPFLHPGGLAQWQESGRDQAHTVMGIGLIGTIAEMAWNQGADLYGYADNRIMKAAEYVAKYNLGHDVPFTTYKWGHGQNCAAREQTVISSAARGQDRPVWELLYNHYANRRGLAVPYTKAYAERVRAEGGGGDFGPNSGGFDQLGFGTLLFTRAAAGSGGSGGLLPTGVTRVLQSINLPKEGIAASGALGVLGEAVPLRIVPGLADAKGYSFMDEDGRYLRHKDYRLRFDTDNGTELFERDATFLARPGGATGRVRLESLNYPGRFIRHRHQQLWLDKAQDTSAFRADSTFRPASS</sequence>
<dbReference type="EMBL" id="SAUN01000001">
    <property type="protein sequence ID" value="RVX40495.1"/>
    <property type="molecule type" value="Genomic_DNA"/>
</dbReference>
<dbReference type="GO" id="GO:0042597">
    <property type="term" value="C:periplasmic space"/>
    <property type="evidence" value="ECO:0007669"/>
    <property type="project" value="InterPro"/>
</dbReference>
<dbReference type="GO" id="GO:0046373">
    <property type="term" value="P:L-arabinose metabolic process"/>
    <property type="evidence" value="ECO:0007669"/>
    <property type="project" value="InterPro"/>
</dbReference>
<evidence type="ECO:0000256" key="2">
    <source>
        <dbReference type="ARBA" id="ARBA00023239"/>
    </source>
</evidence>
<dbReference type="Gene3D" id="2.80.10.50">
    <property type="match status" value="1"/>
</dbReference>
<gene>
    <name evidence="6" type="ORF">EDD27_2906</name>
</gene>
<dbReference type="InterPro" id="IPR006311">
    <property type="entry name" value="TAT_signal"/>
</dbReference>
<dbReference type="Pfam" id="PF05270">
    <property type="entry name" value="AbfB"/>
    <property type="match status" value="1"/>
</dbReference>
<feature type="domain" description="Alpha-L-arabinofuranosidase B arabinose-binding" evidence="4">
    <location>
        <begin position="443"/>
        <end position="536"/>
    </location>
</feature>
<dbReference type="InterPro" id="IPR008397">
    <property type="entry name" value="Alginate_lyase_dom"/>
</dbReference>
<keyword evidence="1 3" id="KW-0732">Signal</keyword>
<evidence type="ECO:0000259" key="4">
    <source>
        <dbReference type="Pfam" id="PF05270"/>
    </source>
</evidence>